<dbReference type="SUPFAM" id="SSF81296">
    <property type="entry name" value="E set domains"/>
    <property type="match status" value="1"/>
</dbReference>
<comment type="pathway">
    <text evidence="2 14">Glycan biosynthesis; trehalose biosynthesis.</text>
</comment>
<keyword evidence="7 14" id="KW-0378">Hydrolase</keyword>
<feature type="active site" description="Proton donor" evidence="15">
    <location>
        <position position="303"/>
    </location>
</feature>
<comment type="catalytic activity">
    <reaction evidence="12 14">
        <text>hydrolysis of (1-&gt;4)-alpha-D-glucosidic linkage in 4-alpha-D-[(1-&gt;4)-alpha-D-glucanosyl]n trehalose to yield trehalose and (1-&gt;4)-alpha-D-glucan.</text>
        <dbReference type="EC" id="3.2.1.141"/>
    </reaction>
</comment>
<dbReference type="AlphaFoldDB" id="A0A7W6S577"/>
<evidence type="ECO:0000256" key="7">
    <source>
        <dbReference type="ARBA" id="ARBA00022801"/>
    </source>
</evidence>
<evidence type="ECO:0000256" key="4">
    <source>
        <dbReference type="ARBA" id="ARBA00012268"/>
    </source>
</evidence>
<keyword evidence="6" id="KW-0963">Cytoplasm</keyword>
<feature type="site" description="Transition state stabilizer" evidence="16">
    <location>
        <position position="400"/>
    </location>
</feature>
<keyword evidence="22" id="KW-1185">Reference proteome</keyword>
<dbReference type="InterPro" id="IPR013780">
    <property type="entry name" value="Glyco_hydro_b"/>
</dbReference>
<keyword evidence="8" id="KW-0119">Carbohydrate metabolism</keyword>
<dbReference type="GO" id="GO:0005737">
    <property type="term" value="C:cytoplasm"/>
    <property type="evidence" value="ECO:0007669"/>
    <property type="project" value="UniProtKB-SubCell"/>
</dbReference>
<dbReference type="CDD" id="cd11325">
    <property type="entry name" value="AmyAc_GTHase"/>
    <property type="match status" value="1"/>
</dbReference>
<dbReference type="InterPro" id="IPR012768">
    <property type="entry name" value="Trehalose_TreZ"/>
</dbReference>
<evidence type="ECO:0000313" key="21">
    <source>
        <dbReference type="Proteomes" id="UP000520770"/>
    </source>
</evidence>
<dbReference type="Pfam" id="PF00128">
    <property type="entry name" value="Alpha-amylase"/>
    <property type="match status" value="2"/>
</dbReference>
<dbReference type="PIRSF" id="PIRSF006337">
    <property type="entry name" value="Trehalose_TreZ"/>
    <property type="match status" value="1"/>
</dbReference>
<evidence type="ECO:0000256" key="9">
    <source>
        <dbReference type="ARBA" id="ARBA00023295"/>
    </source>
</evidence>
<sequence>MTDVHSAEEFRVFPKTWGAEYVALGEVHFRLWAPGQKTVSLRLDGEDTEMSASRDGWFEILATGVSAGSEYNFVLADGTVVPDPASRAQKDDVNGPSLVIDPTNYDWQDTEWTGRPWEETVVYELHFGTFTPEGTFHAAIDKLPYLADLGITMIEVMPLSQFGGKHGWGYDGVLLYAPHSAYGPPEDFKAFVDAAHRHGISVVLDIVLNHFGPEGNYLPLLAPDFFHKERMTPWGAGIAYDVDAARRYIAEAPLYWLEEYHLDGLRFDAVDQIEDSSDKHVLIEIAERIRAEITDRPVHLTTEDCRNVTFLHPRDEDGSAPLFTGEWNDDFHNAVHVFATGETHAYYGDFAESPETLVARCLTEGFAYQGEVSPQSGKKRGVDSTSQPPIAFVDFIQNHDQTGNRAQGERLISLAGDTRTKILLANLLLSPHIPLIFMGEEYGETNPFLFFTDFHGDLAKAVRDGRAREFEGHAGHGEKVPDPNAKKTFERSKLDWEKLGSPKGREWFEFTRELLKLRQEIIVPLLATAKGGTGKVIETGTGYLAVSWDYPKGRLAIALNIGDAARPLPEMPGRPIYAFPKKDHPERLSELSHNSIIVSFEKA</sequence>
<dbReference type="EMBL" id="JACIGW010000001">
    <property type="protein sequence ID" value="MBB4346858.1"/>
    <property type="molecule type" value="Genomic_DNA"/>
</dbReference>
<comment type="subcellular location">
    <subcellularLocation>
        <location evidence="1 15">Cytoplasm</location>
    </subcellularLocation>
</comment>
<dbReference type="SMART" id="SM00642">
    <property type="entry name" value="Aamy"/>
    <property type="match status" value="1"/>
</dbReference>
<evidence type="ECO:0000313" key="22">
    <source>
        <dbReference type="Proteomes" id="UP000524535"/>
    </source>
</evidence>
<evidence type="ECO:0000256" key="14">
    <source>
        <dbReference type="PIRNR" id="PIRNR006337"/>
    </source>
</evidence>
<evidence type="ECO:0000256" key="10">
    <source>
        <dbReference type="ARBA" id="ARBA00032057"/>
    </source>
</evidence>
<feature type="domain" description="Glycosyl hydrolase family 13 catalytic" evidence="17">
    <location>
        <begin position="120"/>
        <end position="518"/>
    </location>
</feature>
<dbReference type="InterPro" id="IPR006047">
    <property type="entry name" value="GH13_cat_dom"/>
</dbReference>
<evidence type="ECO:0000256" key="16">
    <source>
        <dbReference type="PIRSR" id="PIRSR006337-3"/>
    </source>
</evidence>
<dbReference type="RefSeq" id="WP_183821158.1">
    <property type="nucleotide sequence ID" value="NZ_JACIGW010000001.1"/>
</dbReference>
<name>A0A7W6S577_9HYPH</name>
<dbReference type="Gene3D" id="2.60.40.1180">
    <property type="entry name" value="Golgi alpha-mannosidase II"/>
    <property type="match status" value="1"/>
</dbReference>
<dbReference type="Gene3D" id="3.20.20.80">
    <property type="entry name" value="Glycosidases"/>
    <property type="match status" value="1"/>
</dbReference>
<dbReference type="InterPro" id="IPR044901">
    <property type="entry name" value="Trehalose_TreZ_E-set_sf"/>
</dbReference>
<dbReference type="CDD" id="cd02853">
    <property type="entry name" value="E_set_MTHase_like_N"/>
    <property type="match status" value="1"/>
</dbReference>
<evidence type="ECO:0000256" key="2">
    <source>
        <dbReference type="ARBA" id="ARBA00005199"/>
    </source>
</evidence>
<evidence type="ECO:0000256" key="11">
    <source>
        <dbReference type="ARBA" id="ARBA00033284"/>
    </source>
</evidence>
<evidence type="ECO:0000259" key="17">
    <source>
        <dbReference type="SMART" id="SM00642"/>
    </source>
</evidence>
<feature type="active site" description="Nucleophile" evidence="15">
    <location>
        <position position="268"/>
    </location>
</feature>
<dbReference type="InterPro" id="IPR014756">
    <property type="entry name" value="Ig_E-set"/>
</dbReference>
<gene>
    <name evidence="19" type="ORF">GGE31_001219</name>
    <name evidence="18" type="ORF">GGE33_000566</name>
    <name evidence="20" type="ORF">GGE35_001218</name>
</gene>
<dbReference type="Proteomes" id="UP000524535">
    <property type="component" value="Unassembled WGS sequence"/>
</dbReference>
<evidence type="ECO:0000256" key="6">
    <source>
        <dbReference type="ARBA" id="ARBA00022490"/>
    </source>
</evidence>
<dbReference type="EMBL" id="JACIHM010000001">
    <property type="protein sequence ID" value="MBB4445436.1"/>
    <property type="molecule type" value="Genomic_DNA"/>
</dbReference>
<evidence type="ECO:0000256" key="3">
    <source>
        <dbReference type="ARBA" id="ARBA00008061"/>
    </source>
</evidence>
<dbReference type="Gene3D" id="1.10.10.760">
    <property type="entry name" value="E-set domains of sugar-utilizing enzymes"/>
    <property type="match status" value="1"/>
</dbReference>
<proteinExistence type="inferred from homology"/>
<evidence type="ECO:0000313" key="18">
    <source>
        <dbReference type="EMBL" id="MBB4346858.1"/>
    </source>
</evidence>
<dbReference type="GO" id="GO:0033942">
    <property type="term" value="F:4-alpha-D-(1-&gt;4)-alpha-D-glucanotrehalose trehalohydrolase activity"/>
    <property type="evidence" value="ECO:0007669"/>
    <property type="project" value="UniProtKB-EC"/>
</dbReference>
<comment type="similarity">
    <text evidence="3 14">Belongs to the glycosyl hydrolase 13 family.</text>
</comment>
<keyword evidence="9 14" id="KW-0326">Glycosidase</keyword>
<evidence type="ECO:0000256" key="8">
    <source>
        <dbReference type="ARBA" id="ARBA00023277"/>
    </source>
</evidence>
<dbReference type="SUPFAM" id="SSF51445">
    <property type="entry name" value="(Trans)glycosidases"/>
    <property type="match status" value="1"/>
</dbReference>
<organism evidence="18 21">
    <name type="scientific">Aliirhizobium cellulosilyticum</name>
    <dbReference type="NCBI Taxonomy" id="393664"/>
    <lineage>
        <taxon>Bacteria</taxon>
        <taxon>Pseudomonadati</taxon>
        <taxon>Pseudomonadota</taxon>
        <taxon>Alphaproteobacteria</taxon>
        <taxon>Hyphomicrobiales</taxon>
        <taxon>Rhizobiaceae</taxon>
        <taxon>Aliirhizobium</taxon>
    </lineage>
</organism>
<dbReference type="NCBIfam" id="TIGR02402">
    <property type="entry name" value="trehalose_TreZ"/>
    <property type="match status" value="1"/>
</dbReference>
<evidence type="ECO:0000313" key="20">
    <source>
        <dbReference type="EMBL" id="MBB4445436.1"/>
    </source>
</evidence>
<evidence type="ECO:0000256" key="13">
    <source>
        <dbReference type="NCBIfam" id="TIGR02402"/>
    </source>
</evidence>
<accession>A0A7W6S577</accession>
<dbReference type="InterPro" id="IPR013783">
    <property type="entry name" value="Ig-like_fold"/>
</dbReference>
<reference evidence="21 22" key="1">
    <citation type="submission" date="2020-08" db="EMBL/GenBank/DDBJ databases">
        <title>Genomic Encyclopedia of Type Strains, Phase IV (KMG-V): Genome sequencing to study the core and pangenomes of soil and plant-associated prokaryotes.</title>
        <authorList>
            <person name="Whitman W."/>
        </authorList>
    </citation>
    <scope>NUCLEOTIDE SEQUENCE [LARGE SCALE GENOMIC DNA]</scope>
    <source>
        <strain evidence="19 22">SEMIA 444</strain>
        <strain evidence="18 21">SEMIA 448</strain>
        <strain evidence="20 23">SEMIA 452</strain>
    </source>
</reference>
<dbReference type="GO" id="GO:0005992">
    <property type="term" value="P:trehalose biosynthetic process"/>
    <property type="evidence" value="ECO:0007669"/>
    <property type="project" value="UniProtKB-UniRule"/>
</dbReference>
<dbReference type="InterPro" id="IPR017853">
    <property type="entry name" value="GH"/>
</dbReference>
<evidence type="ECO:0000256" key="12">
    <source>
        <dbReference type="ARBA" id="ARBA00034013"/>
    </source>
</evidence>
<evidence type="ECO:0000256" key="5">
    <source>
        <dbReference type="ARBA" id="ARBA00015938"/>
    </source>
</evidence>
<protein>
    <recommendedName>
        <fullName evidence="5 13">Malto-oligosyltrehalose trehalohydrolase</fullName>
        <shortName evidence="14">MTHase</shortName>
        <ecNumber evidence="4 13">3.2.1.141</ecNumber>
    </recommendedName>
    <alternativeName>
        <fullName evidence="11 14">4-alpha-D-((1-&gt;4)-alpha-D-glucano)trehalose trehalohydrolase</fullName>
    </alternativeName>
    <alternativeName>
        <fullName evidence="10 14">Maltooligosyl trehalose trehalohydrolase</fullName>
    </alternativeName>
</protein>
<dbReference type="EMBL" id="JACIGY010000001">
    <property type="protein sequence ID" value="MBB4410748.1"/>
    <property type="molecule type" value="Genomic_DNA"/>
</dbReference>
<dbReference type="PANTHER" id="PTHR43002">
    <property type="entry name" value="GLYCOGEN DEBRANCHING ENZYME"/>
    <property type="match status" value="1"/>
</dbReference>
<dbReference type="Proteomes" id="UP000576087">
    <property type="component" value="Unassembled WGS sequence"/>
</dbReference>
<evidence type="ECO:0000313" key="19">
    <source>
        <dbReference type="EMBL" id="MBB4410748.1"/>
    </source>
</evidence>
<comment type="caution">
    <text evidence="18">The sequence shown here is derived from an EMBL/GenBank/DDBJ whole genome shotgun (WGS) entry which is preliminary data.</text>
</comment>
<dbReference type="UniPathway" id="UPA00299"/>
<evidence type="ECO:0000256" key="15">
    <source>
        <dbReference type="PIRSR" id="PIRSR006337-1"/>
    </source>
</evidence>
<dbReference type="Proteomes" id="UP000520770">
    <property type="component" value="Unassembled WGS sequence"/>
</dbReference>
<dbReference type="EC" id="3.2.1.141" evidence="4 13"/>
<evidence type="ECO:0000313" key="23">
    <source>
        <dbReference type="Proteomes" id="UP000576087"/>
    </source>
</evidence>
<dbReference type="Gene3D" id="2.60.40.10">
    <property type="entry name" value="Immunoglobulins"/>
    <property type="match status" value="1"/>
</dbReference>
<evidence type="ECO:0000256" key="1">
    <source>
        <dbReference type="ARBA" id="ARBA00004496"/>
    </source>
</evidence>